<evidence type="ECO:0000313" key="1">
    <source>
        <dbReference type="EMBL" id="KAJ5109706.1"/>
    </source>
</evidence>
<name>A0A9W9G066_9EURO</name>
<reference evidence="1" key="1">
    <citation type="submission" date="2022-11" db="EMBL/GenBank/DDBJ databases">
        <authorList>
            <person name="Petersen C."/>
        </authorList>
    </citation>
    <scope>NUCLEOTIDE SEQUENCE</scope>
    <source>
        <strain evidence="1">IBT 30761</strain>
    </source>
</reference>
<dbReference type="RefSeq" id="XP_056477817.1">
    <property type="nucleotide sequence ID" value="XM_056614845.1"/>
</dbReference>
<evidence type="ECO:0000313" key="2">
    <source>
        <dbReference type="Proteomes" id="UP001149074"/>
    </source>
</evidence>
<dbReference type="Proteomes" id="UP001149074">
    <property type="component" value="Unassembled WGS sequence"/>
</dbReference>
<gene>
    <name evidence="1" type="ORF">N7532_002351</name>
</gene>
<accession>A0A9W9G066</accession>
<dbReference type="AlphaFoldDB" id="A0A9W9G066"/>
<organism evidence="1 2">
    <name type="scientific">Penicillium argentinense</name>
    <dbReference type="NCBI Taxonomy" id="1131581"/>
    <lineage>
        <taxon>Eukaryota</taxon>
        <taxon>Fungi</taxon>
        <taxon>Dikarya</taxon>
        <taxon>Ascomycota</taxon>
        <taxon>Pezizomycotina</taxon>
        <taxon>Eurotiomycetes</taxon>
        <taxon>Eurotiomycetidae</taxon>
        <taxon>Eurotiales</taxon>
        <taxon>Aspergillaceae</taxon>
        <taxon>Penicillium</taxon>
    </lineage>
</organism>
<dbReference type="GeneID" id="81353824"/>
<comment type="caution">
    <text evidence="1">The sequence shown here is derived from an EMBL/GenBank/DDBJ whole genome shotgun (WGS) entry which is preliminary data.</text>
</comment>
<protein>
    <submittedName>
        <fullName evidence="1">Uncharacterized protein</fullName>
    </submittedName>
</protein>
<keyword evidence="2" id="KW-1185">Reference proteome</keyword>
<sequence length="92" mass="10253">MPRTYCKRSPQQTLINTKSDVVSQVEESSQVLNFVDAASLAYGLNNGPFGSDAHGEELDLVLHIDYNFNSLDLWVVDVENSASNLENRSYSQ</sequence>
<proteinExistence type="predicted"/>
<reference evidence="1" key="2">
    <citation type="journal article" date="2023" name="IMA Fungus">
        <title>Comparative genomic study of the Penicillium genus elucidates a diverse pangenome and 15 lateral gene transfer events.</title>
        <authorList>
            <person name="Petersen C."/>
            <person name="Sorensen T."/>
            <person name="Nielsen M.R."/>
            <person name="Sondergaard T.E."/>
            <person name="Sorensen J.L."/>
            <person name="Fitzpatrick D.A."/>
            <person name="Frisvad J.C."/>
            <person name="Nielsen K.L."/>
        </authorList>
    </citation>
    <scope>NUCLEOTIDE SEQUENCE</scope>
    <source>
        <strain evidence="1">IBT 30761</strain>
    </source>
</reference>
<dbReference type="EMBL" id="JAPQKI010000003">
    <property type="protein sequence ID" value="KAJ5109706.1"/>
    <property type="molecule type" value="Genomic_DNA"/>
</dbReference>